<dbReference type="PANTHER" id="PTHR22926">
    <property type="entry name" value="PHOSPHO-N-ACETYLMURAMOYL-PENTAPEPTIDE-TRANSFERASE"/>
    <property type="match status" value="1"/>
</dbReference>
<evidence type="ECO:0000256" key="3">
    <source>
        <dbReference type="ARBA" id="ARBA00022679"/>
    </source>
</evidence>
<comment type="cofactor">
    <cofactor evidence="7">
        <name>Mg(2+)</name>
        <dbReference type="ChEBI" id="CHEBI:18420"/>
    </cofactor>
</comment>
<dbReference type="GO" id="GO:0071555">
    <property type="term" value="P:cell wall organization"/>
    <property type="evidence" value="ECO:0007669"/>
    <property type="project" value="TreeGrafter"/>
</dbReference>
<feature type="transmembrane region" description="Helical" evidence="8">
    <location>
        <begin position="53"/>
        <end position="77"/>
    </location>
</feature>
<proteinExistence type="predicted"/>
<name>A0A5K7YG41_9BACT</name>
<evidence type="ECO:0000256" key="5">
    <source>
        <dbReference type="ARBA" id="ARBA00022989"/>
    </source>
</evidence>
<keyword evidence="3 9" id="KW-0808">Transferase</keyword>
<dbReference type="AlphaFoldDB" id="A0A5K7YG41"/>
<keyword evidence="5 8" id="KW-1133">Transmembrane helix</keyword>
<keyword evidence="10" id="KW-1185">Reference proteome</keyword>
<evidence type="ECO:0000256" key="2">
    <source>
        <dbReference type="ARBA" id="ARBA00022475"/>
    </source>
</evidence>
<dbReference type="Pfam" id="PF00953">
    <property type="entry name" value="Glycos_transf_4"/>
    <property type="match status" value="1"/>
</dbReference>
<feature type="transmembrane region" description="Helical" evidence="8">
    <location>
        <begin position="121"/>
        <end position="142"/>
    </location>
</feature>
<feature type="transmembrane region" description="Helical" evidence="8">
    <location>
        <begin position="148"/>
        <end position="165"/>
    </location>
</feature>
<gene>
    <name evidence="9" type="ORF">DSCA_09600</name>
</gene>
<feature type="transmembrane region" description="Helical" evidence="8">
    <location>
        <begin position="474"/>
        <end position="494"/>
    </location>
</feature>
<evidence type="ECO:0000256" key="6">
    <source>
        <dbReference type="ARBA" id="ARBA00023136"/>
    </source>
</evidence>
<keyword evidence="4 8" id="KW-0812">Transmembrane</keyword>
<dbReference type="InterPro" id="IPR000715">
    <property type="entry name" value="Glycosyl_transferase_4"/>
</dbReference>
<feature type="transmembrane region" description="Helical" evidence="8">
    <location>
        <begin position="325"/>
        <end position="346"/>
    </location>
</feature>
<dbReference type="GO" id="GO:0046872">
    <property type="term" value="F:metal ion binding"/>
    <property type="evidence" value="ECO:0007669"/>
    <property type="project" value="UniProtKB-KW"/>
</dbReference>
<reference evidence="9 10" key="1">
    <citation type="submission" date="2019-11" db="EMBL/GenBank/DDBJ databases">
        <title>Comparative genomics of hydrocarbon-degrading Desulfosarcina strains.</title>
        <authorList>
            <person name="Watanabe M."/>
            <person name="Kojima H."/>
            <person name="Fukui M."/>
        </authorList>
    </citation>
    <scope>NUCLEOTIDE SEQUENCE [LARGE SCALE GENOMIC DNA]</scope>
    <source>
        <strain evidence="9 10">PL12</strain>
    </source>
</reference>
<evidence type="ECO:0000313" key="10">
    <source>
        <dbReference type="Proteomes" id="UP000427906"/>
    </source>
</evidence>
<feature type="transmembrane region" description="Helical" evidence="8">
    <location>
        <begin position="251"/>
        <end position="274"/>
    </location>
</feature>
<evidence type="ECO:0000256" key="8">
    <source>
        <dbReference type="SAM" id="Phobius"/>
    </source>
</evidence>
<evidence type="ECO:0000313" key="9">
    <source>
        <dbReference type="EMBL" id="BBO67030.1"/>
    </source>
</evidence>
<evidence type="ECO:0000256" key="4">
    <source>
        <dbReference type="ARBA" id="ARBA00022692"/>
    </source>
</evidence>
<evidence type="ECO:0000256" key="7">
    <source>
        <dbReference type="PIRSR" id="PIRSR600715-1"/>
    </source>
</evidence>
<dbReference type="PANTHER" id="PTHR22926:SF3">
    <property type="entry name" value="UNDECAPRENYL-PHOSPHATE ALPHA-N-ACETYLGLUCOSAMINYL 1-PHOSPHATE TRANSFERASE"/>
    <property type="match status" value="1"/>
</dbReference>
<feature type="transmembrane region" description="Helical" evidence="8">
    <location>
        <begin position="194"/>
        <end position="213"/>
    </location>
</feature>
<keyword evidence="7" id="KW-0460">Magnesium</keyword>
<feature type="transmembrane region" description="Helical" evidence="8">
    <location>
        <begin position="225"/>
        <end position="245"/>
    </location>
</feature>
<dbReference type="Pfam" id="PF13727">
    <property type="entry name" value="CoA_binding_3"/>
    <property type="match status" value="1"/>
</dbReference>
<sequence length="622" mass="68322">MARCFIMETSLLLGLTAFLISLAMTPVVRFVAIKKGWVARPREDRWHKKTTALFGGIAIFIGLAVPLFIVADFYTLWTAIALPGRGAPLPSIAAVIGMGAAILFLLGLADDFISLKPQNKLIGQIIVASMVVFLGFRLGWFVSLTLDTMVTLVWIVGITNAFNLLDNMDGLCAGVAMVAALSMAGLYAGFDPAAFFVAVVIAGSCGAFLVYNFNPASIFMGDCGSLVIGFAMAVLSLHHGGFAAGSRLSAFAVPLLILMVPLLDTTLVTVIRLLSGRKASTGGRDHTSHRLVLMGLSEKSAVLFLYGIGAVSGIAGIFVSRSDTMTSPAVIIPVVLAIILMGIYLAQLRVYPEKEFSVLRGRKFTPVLLELTYKRQIMMVILDFGLVAFSYYLAYRLRFSGQDFNYYFQVFLKSLPVIIAVKLIIFYMSGIYSGFWQYISTRDVFQYGRSSFLATVIAISGVTVLFRFQDFSKGVFVLDWILTTAFLLGTRGSFRLFTETMKRKTLAGDHVVIYGAGQGGELLLREILNNKALNINPVGFIDDNPLKIGKKIQGYPIWGSFDQLSELRKKHPVRGVLLSFNSTADENEKAFDAAVRYCRQNGLFLRKFSIQLEPVENWLVNH</sequence>
<dbReference type="Proteomes" id="UP000427906">
    <property type="component" value="Chromosome"/>
</dbReference>
<dbReference type="KEGG" id="dalk:DSCA_09600"/>
<feature type="transmembrane region" description="Helical" evidence="8">
    <location>
        <begin position="415"/>
        <end position="439"/>
    </location>
</feature>
<dbReference type="GO" id="GO:0044038">
    <property type="term" value="P:cell wall macromolecule biosynthetic process"/>
    <property type="evidence" value="ECO:0007669"/>
    <property type="project" value="TreeGrafter"/>
</dbReference>
<comment type="subcellular location">
    <subcellularLocation>
        <location evidence="1">Cell membrane</location>
        <topology evidence="1">Multi-pass membrane protein</topology>
    </subcellularLocation>
</comment>
<feature type="transmembrane region" description="Helical" evidence="8">
    <location>
        <begin position="377"/>
        <end position="395"/>
    </location>
</feature>
<dbReference type="SUPFAM" id="SSF53335">
    <property type="entry name" value="S-adenosyl-L-methionine-dependent methyltransferases"/>
    <property type="match status" value="1"/>
</dbReference>
<keyword evidence="7" id="KW-0479">Metal-binding</keyword>
<evidence type="ECO:0000256" key="1">
    <source>
        <dbReference type="ARBA" id="ARBA00004651"/>
    </source>
</evidence>
<dbReference type="GO" id="GO:0005886">
    <property type="term" value="C:plasma membrane"/>
    <property type="evidence" value="ECO:0007669"/>
    <property type="project" value="UniProtKB-SubCell"/>
</dbReference>
<dbReference type="InterPro" id="IPR029063">
    <property type="entry name" value="SAM-dependent_MTases_sf"/>
</dbReference>
<dbReference type="GO" id="GO:0016780">
    <property type="term" value="F:phosphotransferase activity, for other substituted phosphate groups"/>
    <property type="evidence" value="ECO:0007669"/>
    <property type="project" value="InterPro"/>
</dbReference>
<organism evidence="9 10">
    <name type="scientific">Desulfosarcina alkanivorans</name>
    <dbReference type="NCBI Taxonomy" id="571177"/>
    <lineage>
        <taxon>Bacteria</taxon>
        <taxon>Pseudomonadati</taxon>
        <taxon>Thermodesulfobacteriota</taxon>
        <taxon>Desulfobacteria</taxon>
        <taxon>Desulfobacterales</taxon>
        <taxon>Desulfosarcinaceae</taxon>
        <taxon>Desulfosarcina</taxon>
    </lineage>
</organism>
<keyword evidence="6 8" id="KW-0472">Membrane</keyword>
<dbReference type="GO" id="GO:0009103">
    <property type="term" value="P:lipopolysaccharide biosynthetic process"/>
    <property type="evidence" value="ECO:0007669"/>
    <property type="project" value="TreeGrafter"/>
</dbReference>
<feature type="transmembrane region" description="Helical" evidence="8">
    <location>
        <begin position="170"/>
        <end position="188"/>
    </location>
</feature>
<feature type="transmembrane region" description="Helical" evidence="8">
    <location>
        <begin position="300"/>
        <end position="319"/>
    </location>
</feature>
<feature type="binding site" evidence="7">
    <location>
        <position position="222"/>
    </location>
    <ligand>
        <name>Mg(2+)</name>
        <dbReference type="ChEBI" id="CHEBI:18420"/>
    </ligand>
</feature>
<dbReference type="Gene3D" id="3.40.50.720">
    <property type="entry name" value="NAD(P)-binding Rossmann-like Domain"/>
    <property type="match status" value="1"/>
</dbReference>
<feature type="transmembrane region" description="Helical" evidence="8">
    <location>
        <begin position="451"/>
        <end position="468"/>
    </location>
</feature>
<accession>A0A5K7YG41</accession>
<dbReference type="CDD" id="cd06853">
    <property type="entry name" value="GT_WecA_like"/>
    <property type="match status" value="1"/>
</dbReference>
<dbReference type="EMBL" id="AP021874">
    <property type="protein sequence ID" value="BBO67030.1"/>
    <property type="molecule type" value="Genomic_DNA"/>
</dbReference>
<feature type="transmembrane region" description="Helical" evidence="8">
    <location>
        <begin position="12"/>
        <end position="32"/>
    </location>
</feature>
<feature type="binding site" evidence="7">
    <location>
        <position position="163"/>
    </location>
    <ligand>
        <name>Mg(2+)</name>
        <dbReference type="ChEBI" id="CHEBI:18420"/>
    </ligand>
</feature>
<keyword evidence="2" id="KW-1003">Cell membrane</keyword>
<protein>
    <submittedName>
        <fullName evidence="9">Glycosyl transferase</fullName>
    </submittedName>
</protein>
<feature type="transmembrane region" description="Helical" evidence="8">
    <location>
        <begin position="89"/>
        <end position="109"/>
    </location>
</feature>